<evidence type="ECO:0000313" key="2">
    <source>
        <dbReference type="EMBL" id="HIU47320.1"/>
    </source>
</evidence>
<dbReference type="InterPro" id="IPR033470">
    <property type="entry name" value="FakA-like_C"/>
</dbReference>
<dbReference type="EMBL" id="DVNK01000052">
    <property type="protein sequence ID" value="HIU47320.1"/>
    <property type="molecule type" value="Genomic_DNA"/>
</dbReference>
<dbReference type="InterPro" id="IPR004007">
    <property type="entry name" value="DhaL_dom"/>
</dbReference>
<protein>
    <submittedName>
        <fullName evidence="2">DAK2 domain-containing protein</fullName>
    </submittedName>
</protein>
<dbReference type="InterPro" id="IPR050270">
    <property type="entry name" value="DegV_domain_contain"/>
</dbReference>
<dbReference type="PANTHER" id="PTHR33434:SF4">
    <property type="entry name" value="PHOSPHATASE PROTEIN"/>
    <property type="match status" value="1"/>
</dbReference>
<dbReference type="NCBIfam" id="TIGR03599">
    <property type="entry name" value="YloV"/>
    <property type="match status" value="1"/>
</dbReference>
<dbReference type="PANTHER" id="PTHR33434">
    <property type="entry name" value="DEGV DOMAIN-CONTAINING PROTEIN DR_1986-RELATED"/>
    <property type="match status" value="1"/>
</dbReference>
<dbReference type="GO" id="GO:0004371">
    <property type="term" value="F:glycerone kinase activity"/>
    <property type="evidence" value="ECO:0007669"/>
    <property type="project" value="InterPro"/>
</dbReference>
<dbReference type="Proteomes" id="UP000824123">
    <property type="component" value="Unassembled WGS sequence"/>
</dbReference>
<dbReference type="SMART" id="SM01121">
    <property type="entry name" value="Dak1_2"/>
    <property type="match status" value="1"/>
</dbReference>
<gene>
    <name evidence="2" type="ORF">IAC59_08720</name>
</gene>
<dbReference type="InterPro" id="IPR036117">
    <property type="entry name" value="DhaL_dom_sf"/>
</dbReference>
<accession>A0A9D1LSK0</accession>
<reference evidence="2" key="1">
    <citation type="submission" date="2020-10" db="EMBL/GenBank/DDBJ databases">
        <authorList>
            <person name="Gilroy R."/>
        </authorList>
    </citation>
    <scope>NUCLEOTIDE SEQUENCE</scope>
    <source>
        <strain evidence="2">ChiSxjej2B14-8506</strain>
    </source>
</reference>
<comment type="caution">
    <text evidence="2">The sequence shown here is derived from an EMBL/GenBank/DDBJ whole genome shotgun (WGS) entry which is preliminary data.</text>
</comment>
<dbReference type="Pfam" id="PF13684">
    <property type="entry name" value="FakA-like_C"/>
    <property type="match status" value="1"/>
</dbReference>
<name>A0A9D1LSK0_9FIRM</name>
<sequence length="547" mass="58570">MALRTIDGILLKDMISAGAALLEKNRQTVDQLNVFPVPDGDTGTNMSQTMNAAVREMTSRDLVMAGEIMQAVARGALKGARGNSGVILSQIFRGFARAAEGLDNIDATALRNMLRQGADTAYKAIMKPKEGTILTVIRVIAEDVEAAFRPDWDLIDMMGFALGSGDAILRRTTDMLPALKQAGVVDSGGKGLCVVLAGFLSALKGEHIDAVGIEAAPAALPGDFVDDHAALEEITFGYCTEFIVSHPNEDCTDAAVTRFRNRLEKIGDCVVVVSDGEVVKVHVHTNDPGKAIQMGLALGELDAIKVDNMMEEFRERMAKKTEQKPVELKDYGMVSVSQGDGLAAIMADLGVDVVVDGGQTMNPSIDDIMQAIEKVPARTVYVFPNNSNIIMAADQAAQIVTDKSVLVVPTRSVPQGIAAAVAFMPEDPADVNLEHMKEAARAVKTGQVTYAVRDTTLDGAEIHEGDIMGLMDGKISSLGQDVSAVSIDLLRGMVDDESELITVFYGQDVSEADAEALSKQLTQIFPDCDVEVHKGGQPLYYYLFSVE</sequence>
<dbReference type="Gene3D" id="1.25.40.340">
    <property type="match status" value="1"/>
</dbReference>
<dbReference type="GO" id="GO:0006071">
    <property type="term" value="P:glycerol metabolic process"/>
    <property type="evidence" value="ECO:0007669"/>
    <property type="project" value="InterPro"/>
</dbReference>
<feature type="domain" description="DhaL" evidence="1">
    <location>
        <begin position="9"/>
        <end position="201"/>
    </location>
</feature>
<dbReference type="Pfam" id="PF02734">
    <property type="entry name" value="Dak2"/>
    <property type="match status" value="1"/>
</dbReference>
<reference evidence="2" key="2">
    <citation type="journal article" date="2021" name="PeerJ">
        <title>Extensive microbial diversity within the chicken gut microbiome revealed by metagenomics and culture.</title>
        <authorList>
            <person name="Gilroy R."/>
            <person name="Ravi A."/>
            <person name="Getino M."/>
            <person name="Pursley I."/>
            <person name="Horton D.L."/>
            <person name="Alikhan N.F."/>
            <person name="Baker D."/>
            <person name="Gharbi K."/>
            <person name="Hall N."/>
            <person name="Watson M."/>
            <person name="Adriaenssens E.M."/>
            <person name="Foster-Nyarko E."/>
            <person name="Jarju S."/>
            <person name="Secka A."/>
            <person name="Antonio M."/>
            <person name="Oren A."/>
            <person name="Chaudhuri R.R."/>
            <person name="La Ragione R."/>
            <person name="Hildebrand F."/>
            <person name="Pallen M.J."/>
        </authorList>
    </citation>
    <scope>NUCLEOTIDE SEQUENCE</scope>
    <source>
        <strain evidence="2">ChiSxjej2B14-8506</strain>
    </source>
</reference>
<dbReference type="Pfam" id="PF21645">
    <property type="entry name" value="FakA-like_M"/>
    <property type="match status" value="1"/>
</dbReference>
<proteinExistence type="predicted"/>
<dbReference type="InterPro" id="IPR019986">
    <property type="entry name" value="YloV-like"/>
</dbReference>
<evidence type="ECO:0000259" key="1">
    <source>
        <dbReference type="PROSITE" id="PS51480"/>
    </source>
</evidence>
<dbReference type="InterPro" id="IPR048394">
    <property type="entry name" value="FakA-like_M"/>
</dbReference>
<dbReference type="SMART" id="SM01120">
    <property type="entry name" value="Dak2"/>
    <property type="match status" value="1"/>
</dbReference>
<dbReference type="AlphaFoldDB" id="A0A9D1LSK0"/>
<organism evidence="2 3">
    <name type="scientific">Candidatus Fimadaptatus faecigallinarum</name>
    <dbReference type="NCBI Taxonomy" id="2840814"/>
    <lineage>
        <taxon>Bacteria</taxon>
        <taxon>Bacillati</taxon>
        <taxon>Bacillota</taxon>
        <taxon>Clostridia</taxon>
        <taxon>Eubacteriales</taxon>
        <taxon>Candidatus Fimadaptatus</taxon>
    </lineage>
</organism>
<dbReference type="PROSITE" id="PS51480">
    <property type="entry name" value="DHAL"/>
    <property type="match status" value="1"/>
</dbReference>
<dbReference type="SUPFAM" id="SSF101473">
    <property type="entry name" value="DhaL-like"/>
    <property type="match status" value="1"/>
</dbReference>
<evidence type="ECO:0000313" key="3">
    <source>
        <dbReference type="Proteomes" id="UP000824123"/>
    </source>
</evidence>